<protein>
    <submittedName>
        <fullName evidence="3">PQQ-binding-like beta-propeller repeat protein</fullName>
    </submittedName>
</protein>
<dbReference type="PANTHER" id="PTHR34512">
    <property type="entry name" value="CELL SURFACE PROTEIN"/>
    <property type="match status" value="1"/>
</dbReference>
<sequence length="429" mass="44366">MTATAPQPTDPPSGAEPGGLSRRRLLTGGAALTALGAGGTAAWAACVRGGDAEPRDTGTVPAPQPRWTRDFSTPSSLVGVAGGVLVVSGAGEGPQSWWLAGVDVLSGARLWQSRSYSTVTDVGELLAVGVNVEELGHVADGTVRGVDPRTGEMVPLRGDLGRPGDGLDTVHATGQPGVVHLSGPEAVAAYDLASRSRLWIARHSSCRPGAVAGGVLLCTTEGRDAVVGLDRADGTRRWRRTFAPGALGPIGPRSVGAGTVYLGGREVVALDADGGEELWRWGADRKAGPRPDRQYYQAPQPVGGVVHTVAPDGRKPDGSSTFSLIALDAATGRHLWTHRSARGMFDRMGAPLVRRGTVYVDTGDGTRPIVAVDTRTHATRWVLRGSATSQEWGGGALLDGATLYVSTGTRVVALPMGAGRSRGQGPDVR</sequence>
<dbReference type="InterPro" id="IPR011047">
    <property type="entry name" value="Quinoprotein_ADH-like_sf"/>
</dbReference>
<evidence type="ECO:0000256" key="1">
    <source>
        <dbReference type="SAM" id="MobiDB-lite"/>
    </source>
</evidence>
<feature type="domain" description="Pyrrolo-quinoline quinone repeat" evidence="2">
    <location>
        <begin position="65"/>
        <end position="239"/>
    </location>
</feature>
<dbReference type="InterPro" id="IPR002372">
    <property type="entry name" value="PQQ_rpt_dom"/>
</dbReference>
<dbReference type="InterPro" id="IPR006311">
    <property type="entry name" value="TAT_signal"/>
</dbReference>
<proteinExistence type="predicted"/>
<dbReference type="InterPro" id="IPR018391">
    <property type="entry name" value="PQQ_b-propeller_rpt"/>
</dbReference>
<dbReference type="Gene3D" id="2.130.10.10">
    <property type="entry name" value="YVTN repeat-like/Quinoprotein amine dehydrogenase"/>
    <property type="match status" value="1"/>
</dbReference>
<organism evidence="3 4">
    <name type="scientific">Streptomyces sudanensis</name>
    <dbReference type="NCBI Taxonomy" id="436397"/>
    <lineage>
        <taxon>Bacteria</taxon>
        <taxon>Bacillati</taxon>
        <taxon>Actinomycetota</taxon>
        <taxon>Actinomycetes</taxon>
        <taxon>Kitasatosporales</taxon>
        <taxon>Streptomycetaceae</taxon>
        <taxon>Streptomyces</taxon>
    </lineage>
</organism>
<accession>A0ABY4TH45</accession>
<dbReference type="EMBL" id="CP095474">
    <property type="protein sequence ID" value="URN18225.1"/>
    <property type="molecule type" value="Genomic_DNA"/>
</dbReference>
<keyword evidence="4" id="KW-1185">Reference proteome</keyword>
<dbReference type="Proteomes" id="UP001056383">
    <property type="component" value="Chromosome"/>
</dbReference>
<dbReference type="PROSITE" id="PS51318">
    <property type="entry name" value="TAT"/>
    <property type="match status" value="1"/>
</dbReference>
<gene>
    <name evidence="3" type="ORF">MW084_22335</name>
</gene>
<dbReference type="InterPro" id="IPR015943">
    <property type="entry name" value="WD40/YVTN_repeat-like_dom_sf"/>
</dbReference>
<dbReference type="Pfam" id="PF13360">
    <property type="entry name" value="PQQ_2"/>
    <property type="match status" value="2"/>
</dbReference>
<evidence type="ECO:0000313" key="3">
    <source>
        <dbReference type="EMBL" id="URN18225.1"/>
    </source>
</evidence>
<dbReference type="SMART" id="SM00564">
    <property type="entry name" value="PQQ"/>
    <property type="match status" value="4"/>
</dbReference>
<dbReference type="PANTHER" id="PTHR34512:SF30">
    <property type="entry name" value="OUTER MEMBRANE PROTEIN ASSEMBLY FACTOR BAMB"/>
    <property type="match status" value="1"/>
</dbReference>
<feature type="domain" description="Pyrrolo-quinoline quinone repeat" evidence="2">
    <location>
        <begin position="266"/>
        <end position="424"/>
    </location>
</feature>
<dbReference type="SUPFAM" id="SSF50998">
    <property type="entry name" value="Quinoprotein alcohol dehydrogenase-like"/>
    <property type="match status" value="2"/>
</dbReference>
<evidence type="ECO:0000313" key="4">
    <source>
        <dbReference type="Proteomes" id="UP001056383"/>
    </source>
</evidence>
<feature type="region of interest" description="Disordered" evidence="1">
    <location>
        <begin position="52"/>
        <end position="71"/>
    </location>
</feature>
<dbReference type="Gene3D" id="2.40.128.630">
    <property type="match status" value="1"/>
</dbReference>
<name>A0ABY4TH45_9ACTN</name>
<reference evidence="3" key="1">
    <citation type="submission" date="2022-04" db="EMBL/GenBank/DDBJ databases">
        <title>Systematic whole-genome sequencing reveals an unexpected diversity among actinomycetoma pathogens and provides insights into their antibacterial susceptibilities.</title>
        <authorList>
            <person name="Watson A.K."/>
            <person name="Kepplinger B."/>
            <person name="Bakhiet S.M."/>
            <person name="Mhmoud N.A."/>
            <person name="Chapman J."/>
            <person name="Allenby N."/>
            <person name="Mickiewicz K."/>
            <person name="Goodfellow M."/>
            <person name="Fahal A.H."/>
            <person name="Errington J."/>
        </authorList>
    </citation>
    <scope>NUCLEOTIDE SEQUENCE</scope>
    <source>
        <strain evidence="3">SD 504</strain>
    </source>
</reference>
<feature type="region of interest" description="Disordered" evidence="1">
    <location>
        <begin position="1"/>
        <end position="21"/>
    </location>
</feature>
<dbReference type="RefSeq" id="WP_158684305.1">
    <property type="nucleotide sequence ID" value="NZ_CP095474.1"/>
</dbReference>
<evidence type="ECO:0000259" key="2">
    <source>
        <dbReference type="Pfam" id="PF13360"/>
    </source>
</evidence>